<feature type="compositionally biased region" description="Basic and acidic residues" evidence="1">
    <location>
        <begin position="453"/>
        <end position="465"/>
    </location>
</feature>
<dbReference type="PANTHER" id="PTHR35767">
    <property type="entry name" value="HAPLESS PROTEIN"/>
    <property type="match status" value="1"/>
</dbReference>
<reference evidence="2 3" key="1">
    <citation type="journal article" date="2019" name="Genome Biol. Evol.">
        <title>Insights into the evolution of the New World diploid cottons (Gossypium, subgenus Houzingenia) based on genome sequencing.</title>
        <authorList>
            <person name="Grover C.E."/>
            <person name="Arick M.A. 2nd"/>
            <person name="Thrash A."/>
            <person name="Conover J.L."/>
            <person name="Sanders W.S."/>
            <person name="Peterson D.G."/>
            <person name="Frelichowski J.E."/>
            <person name="Scheffler J.A."/>
            <person name="Scheffler B.E."/>
            <person name="Wendel J.F."/>
        </authorList>
    </citation>
    <scope>NUCLEOTIDE SEQUENCE [LARGE SCALE GENOMIC DNA]</scope>
    <source>
        <strain evidence="2">57</strain>
        <tissue evidence="2">Leaf</tissue>
    </source>
</reference>
<evidence type="ECO:0000313" key="2">
    <source>
        <dbReference type="EMBL" id="MBA0645106.1"/>
    </source>
</evidence>
<dbReference type="EMBL" id="JABFAB010000004">
    <property type="protein sequence ID" value="MBA0645106.1"/>
    <property type="molecule type" value="Genomic_DNA"/>
</dbReference>
<evidence type="ECO:0000256" key="1">
    <source>
        <dbReference type="SAM" id="MobiDB-lite"/>
    </source>
</evidence>
<protein>
    <submittedName>
        <fullName evidence="2">Uncharacterized protein</fullName>
    </submittedName>
</protein>
<organism evidence="2 3">
    <name type="scientific">Gossypium klotzschianum</name>
    <dbReference type="NCBI Taxonomy" id="34286"/>
    <lineage>
        <taxon>Eukaryota</taxon>
        <taxon>Viridiplantae</taxon>
        <taxon>Streptophyta</taxon>
        <taxon>Embryophyta</taxon>
        <taxon>Tracheophyta</taxon>
        <taxon>Spermatophyta</taxon>
        <taxon>Magnoliopsida</taxon>
        <taxon>eudicotyledons</taxon>
        <taxon>Gunneridae</taxon>
        <taxon>Pentapetalae</taxon>
        <taxon>rosids</taxon>
        <taxon>malvids</taxon>
        <taxon>Malvales</taxon>
        <taxon>Malvaceae</taxon>
        <taxon>Malvoideae</taxon>
        <taxon>Gossypium</taxon>
    </lineage>
</organism>
<dbReference type="Proteomes" id="UP000593573">
    <property type="component" value="Unassembled WGS sequence"/>
</dbReference>
<sequence length="1287" mass="142597">MLSIENPSSDPSCSPQFTGSDDEVDLLKQPSLDHHHHKNPLPNFSIRDYVFNGRSKDINRNWPFSSESLQLVLKHGMKDPLPPFQHLDIVRNQPKETHVVETNPIEKQRSTHHGVLDSYDIDSVLVDKQSISVEEGSSAQVKAVVALKSQKTEKTTKPSGKKCRLIVKFGGHSDCSSTEDIASNCSVVSESMGSKVCPVCKSFSSSSNTTLNAHIDQCLSVESTPKWTVDSKLTRHKIKPRKTKLLVDVYATAKSYTLEELDRRNGRSWALASNISDFEGLEMCDEGKKKRTNSQNNGEGTVDLGAVYVDANGTKLRILSKVNDVPVLVPLPPVSKHGDDLGPSYKSLKIGKGSKKKRCHALKHHKYLKHVPQCRKNCSHKTPSSMVHISFSIWIQCLVICCYTVLKQIVGGQKGYREEEDSCKSVEPCVSKQIKSNDTRNFKESVCYKQEGLSRKPNNQEKTGDLRFQSDQSHEGGRVMERNCVRKLKHSSKNPFSSPRKCARIEKPVIYEAPVICRKERSLGMKRVRSALFQASMQNKVEKSLLQREQNAKQSISEDRPCLDDDHTMRSLNSNENCTSSLSEMMVDIDANSNPDSPIADTTTTISHQFSAPKCFSFSLQKKKISASSRSSMVESGSNLVKKHSTRENRLHFMAEIDEAIARDYEADQECKLVHDDAKNQREGNEITEELPSEPHSYYHDETENMYSSTGGSEDILDKLDGLESVEETITSLSQSLGTKPGKLSNIPNKISNSFQTNEDYTGPLCGGEGLVFPTEPNLVDKPNMFCAEVGLNIIGQAANVGELDSDVAQSNSFLEVDPILIPGPPGSFLPSPRDMGSDDFQGNASTANQIRSCRDQLDLVDGDSSDSPLSVLSTISNSMEARFDLKYEEPLAFLGAPAAMETDRSGYSTAKSDTLVENGVAVEHTSPGQERTFEGEKFQVPRISIEKKPFFSKNDDQPCCCQTKERSFQGFALNYHESQLLRRRTMASMMVPAIRMQNGANPGFGPNNLAARPETFSLTSNAELGSEQMVLPVMKPPLGPIPFKGCPDGGVKLSGHGVCDSASPSSSNPVLRLMGKNLMVVNKEEEASMPLGQGQPCAQSDNRNQDEMPFHHAMPPCSMIFNQNPNDLVERTFVAYSTNGYRNRATLATPPQTTLQLPVGLFLDEHRHHSFTTSMEPYKLLPTARCNMEKVSTLDCKDRSEESIVCSKEVIVIDDDPKIESNKTTDIAKRSEVSGDTHGISKPLDRNHSIANHRYPVVIQNNNFHGITSSSFMGTSHFRYYAPNLS</sequence>
<evidence type="ECO:0000313" key="3">
    <source>
        <dbReference type="Proteomes" id="UP000593573"/>
    </source>
</evidence>
<comment type="caution">
    <text evidence="2">The sequence shown here is derived from an EMBL/GenBank/DDBJ whole genome shotgun (WGS) entry which is preliminary data.</text>
</comment>
<proteinExistence type="predicted"/>
<dbReference type="Gene3D" id="3.30.160.60">
    <property type="entry name" value="Classic Zinc Finger"/>
    <property type="match status" value="1"/>
</dbReference>
<keyword evidence="3" id="KW-1185">Reference proteome</keyword>
<gene>
    <name evidence="2" type="ORF">Goklo_013237</name>
</gene>
<name>A0A7J8U3Q6_9ROSI</name>
<dbReference type="OrthoDB" id="1929441at2759"/>
<accession>A0A7J8U3Q6</accession>
<dbReference type="PANTHER" id="PTHR35767:SF1">
    <property type="entry name" value="HAPLESS PROTEIN"/>
    <property type="match status" value="1"/>
</dbReference>
<feature type="region of interest" description="Disordered" evidence="1">
    <location>
        <begin position="453"/>
        <end position="475"/>
    </location>
</feature>
<feature type="region of interest" description="Disordered" evidence="1">
    <location>
        <begin position="1"/>
        <end position="23"/>
    </location>
</feature>
<feature type="compositionally biased region" description="Polar residues" evidence="1">
    <location>
        <begin position="1"/>
        <end position="19"/>
    </location>
</feature>